<evidence type="ECO:0000259" key="2">
    <source>
        <dbReference type="PROSITE" id="PS51208"/>
    </source>
</evidence>
<dbReference type="SMART" id="SM00869">
    <property type="entry name" value="Autotransporter"/>
    <property type="match status" value="1"/>
</dbReference>
<sequence>MESLLNSPFGKLSVVAALAYGIIAEVNAAVCPPLVANGVVATINGCEITTTAGLGYGVYARNGGTANVNNSTITTSGTNAYGAYALNAGSKLVLSNTIINTTNSAAYGAYAQGVGAFASLDGVIITTAAINAVGVNITGGASGEIYNSMIETRGNNGHGISTSVLGTGSVASNVVVGGTKVVVYGINSYGISASDGNTMSFSNRGSVETKQNYEHAAYSARNSALTIDDSTLLTTALGAYGAYARTGAIINLQNNSTVSTLGNTAYGLISQAASTINATNTTVETFGSQSIGAYTFGGSRIDLINSEITTHGTGAYALYANAGAGVINTLNATNTQLVSDNAASIVANGGITNIFLSHVTNTSGTNEFLLVNTAATVEGPFELNGLSLPDGIGPNGVSESNALPTANPSQLLLIADNSTLTGDVRVAAESSADLFLQNNTILSGAIDPANLTIDATSLWNLTGDSVLNNLILSGVVSFQANGNNFKTLTVENDLIGNNGFISLNTFLGSDGSPSDLVIINGGTASGITGLIINNTTGLGALTTGNGIQVIDAINEGTTTGTAFQLVSPAIAGPFEYRLYRSGLDGTNENSWYLRSLCPPENPHCSVEPDPPVPPGPGPRPEYRQEIGLYPVLPAMTLLYGQALIDTLHQRVGQRKWVTDPITVDNSSKRIWGRVIGMRGDRDRITSRKYFRSSSYDYNFAAMQIGGDLYEHTTAQGTRNHVGVYGAFGRVQGDVKRPHRYLGSNEFVAYTIGGYWTLYSPTEAYIDTVLQGTSYTNARSNSSRIPALETGGWGFAASVEGGYPFAFQQQWLVEPQGQLVYQSIDLDNTRDIAALIRFRNNESLAGRLGIRLANKHEFGHTEGLKKLTTWFRPNYWYQFKGNPQAQFSSAAGYLPFQSQLEGSTLELNLGTTLDLPNHLALYANGSYGVGLNLHANTYNGQIGFKVALA</sequence>
<organism evidence="3 4">
    <name type="scientific">Legionella lytica</name>
    <dbReference type="NCBI Taxonomy" id="96232"/>
    <lineage>
        <taxon>Bacteria</taxon>
        <taxon>Pseudomonadati</taxon>
        <taxon>Pseudomonadota</taxon>
        <taxon>Gammaproteobacteria</taxon>
        <taxon>Legionellales</taxon>
        <taxon>Legionellaceae</taxon>
        <taxon>Legionella</taxon>
    </lineage>
</organism>
<dbReference type="RefSeq" id="WP_400186768.1">
    <property type="nucleotide sequence ID" value="NZ_JBGORX010000001.1"/>
</dbReference>
<accession>A0ABW8D5G5</accession>
<dbReference type="Gene3D" id="2.160.20.20">
    <property type="match status" value="1"/>
</dbReference>
<dbReference type="PANTHER" id="PTHR35037">
    <property type="entry name" value="C-TERMINAL REGION OF AIDA-LIKE PROTEIN"/>
    <property type="match status" value="1"/>
</dbReference>
<dbReference type="EMBL" id="JBGORX010000001">
    <property type="protein sequence ID" value="MFJ1267934.1"/>
    <property type="molecule type" value="Genomic_DNA"/>
</dbReference>
<dbReference type="PANTHER" id="PTHR35037:SF2">
    <property type="match status" value="1"/>
</dbReference>
<dbReference type="SUPFAM" id="SSF103515">
    <property type="entry name" value="Autotransporter"/>
    <property type="match status" value="1"/>
</dbReference>
<dbReference type="InterPro" id="IPR043990">
    <property type="entry name" value="AC_1"/>
</dbReference>
<dbReference type="InterPro" id="IPR051551">
    <property type="entry name" value="Autotransporter_adhesion"/>
</dbReference>
<feature type="region of interest" description="Disordered" evidence="1">
    <location>
        <begin position="602"/>
        <end position="621"/>
    </location>
</feature>
<feature type="domain" description="Autotransporter" evidence="2">
    <location>
        <begin position="663"/>
        <end position="947"/>
    </location>
</feature>
<evidence type="ECO:0000313" key="4">
    <source>
        <dbReference type="Proteomes" id="UP001615550"/>
    </source>
</evidence>
<dbReference type="Pfam" id="PF03797">
    <property type="entry name" value="Autotransporter"/>
    <property type="match status" value="1"/>
</dbReference>
<proteinExistence type="predicted"/>
<protein>
    <submittedName>
        <fullName evidence="3">Autotransporter domain-containing protein</fullName>
    </submittedName>
</protein>
<dbReference type="Gene3D" id="2.40.128.130">
    <property type="entry name" value="Autotransporter beta-domain"/>
    <property type="match status" value="1"/>
</dbReference>
<dbReference type="InterPro" id="IPR036709">
    <property type="entry name" value="Autotransporte_beta_dom_sf"/>
</dbReference>
<dbReference type="InterPro" id="IPR012332">
    <property type="entry name" value="Autotransporter_pectin_lyase_C"/>
</dbReference>
<evidence type="ECO:0000256" key="1">
    <source>
        <dbReference type="SAM" id="MobiDB-lite"/>
    </source>
</evidence>
<dbReference type="SUPFAM" id="SSF51126">
    <property type="entry name" value="Pectin lyase-like"/>
    <property type="match status" value="1"/>
</dbReference>
<name>A0ABW8D5G5_9GAMM</name>
<evidence type="ECO:0000313" key="3">
    <source>
        <dbReference type="EMBL" id="MFJ1267934.1"/>
    </source>
</evidence>
<reference evidence="3 4" key="1">
    <citation type="submission" date="2024-08" db="EMBL/GenBank/DDBJ databases">
        <title>Draft Genome Sequence of Legionella lytica strain DSB2004, Isolated From a Fire Sprinkler System.</title>
        <authorList>
            <person name="Everhart A.D."/>
            <person name="Kidane D.T."/>
            <person name="Farone A.L."/>
            <person name="Farone M.B."/>
        </authorList>
    </citation>
    <scope>NUCLEOTIDE SEQUENCE [LARGE SCALE GENOMIC DNA]</scope>
    <source>
        <strain evidence="3 4">DSB2004</strain>
    </source>
</reference>
<comment type="caution">
    <text evidence="3">The sequence shown here is derived from an EMBL/GenBank/DDBJ whole genome shotgun (WGS) entry which is preliminary data.</text>
</comment>
<dbReference type="InterPro" id="IPR005546">
    <property type="entry name" value="Autotransporte_beta"/>
</dbReference>
<dbReference type="Pfam" id="PF18883">
    <property type="entry name" value="AC_1"/>
    <property type="match status" value="1"/>
</dbReference>
<dbReference type="CDD" id="cd01344">
    <property type="entry name" value="PL2_Passenger_AT"/>
    <property type="match status" value="1"/>
</dbReference>
<dbReference type="Proteomes" id="UP001615550">
    <property type="component" value="Unassembled WGS sequence"/>
</dbReference>
<keyword evidence="4" id="KW-1185">Reference proteome</keyword>
<dbReference type="InterPro" id="IPR011050">
    <property type="entry name" value="Pectin_lyase_fold/virulence"/>
</dbReference>
<gene>
    <name evidence="3" type="ORF">ACD661_05085</name>
</gene>
<dbReference type="PROSITE" id="PS51208">
    <property type="entry name" value="AUTOTRANSPORTER"/>
    <property type="match status" value="1"/>
</dbReference>
<feature type="compositionally biased region" description="Pro residues" evidence="1">
    <location>
        <begin position="608"/>
        <end position="619"/>
    </location>
</feature>